<organism evidence="15 16">
    <name type="scientific">Pleionea litopenaei</name>
    <dbReference type="NCBI Taxonomy" id="3070815"/>
    <lineage>
        <taxon>Bacteria</taxon>
        <taxon>Pseudomonadati</taxon>
        <taxon>Pseudomonadota</taxon>
        <taxon>Gammaproteobacteria</taxon>
        <taxon>Oceanospirillales</taxon>
        <taxon>Pleioneaceae</taxon>
        <taxon>Pleionea</taxon>
    </lineage>
</organism>
<evidence type="ECO:0000256" key="5">
    <source>
        <dbReference type="ARBA" id="ARBA00022516"/>
    </source>
</evidence>
<dbReference type="SUPFAM" id="SSF53901">
    <property type="entry name" value="Thiolase-like"/>
    <property type="match status" value="2"/>
</dbReference>
<evidence type="ECO:0000256" key="10">
    <source>
        <dbReference type="ARBA" id="ARBA00023315"/>
    </source>
</evidence>
<dbReference type="GO" id="GO:0006633">
    <property type="term" value="P:fatty acid biosynthetic process"/>
    <property type="evidence" value="ECO:0007669"/>
    <property type="project" value="UniProtKB-UniRule"/>
</dbReference>
<dbReference type="EC" id="2.3.1.179" evidence="3 11"/>
<dbReference type="InterPro" id="IPR016039">
    <property type="entry name" value="Thiolase-like"/>
</dbReference>
<evidence type="ECO:0000256" key="6">
    <source>
        <dbReference type="ARBA" id="ARBA00022679"/>
    </source>
</evidence>
<feature type="active site" description="For beta-ketoacyl synthase activity" evidence="12">
    <location>
        <position position="158"/>
    </location>
</feature>
<dbReference type="CDD" id="cd00834">
    <property type="entry name" value="KAS_I_II"/>
    <property type="match status" value="1"/>
</dbReference>
<dbReference type="InterPro" id="IPR018201">
    <property type="entry name" value="Ketoacyl_synth_AS"/>
</dbReference>
<dbReference type="Gene3D" id="3.40.47.10">
    <property type="match status" value="1"/>
</dbReference>
<reference evidence="15 16" key="1">
    <citation type="submission" date="2023-08" db="EMBL/GenBank/DDBJ databases">
        <title>Pleionea litopenaei sp. nov., isolated from stomach of juvenile Litopenaeus vannamei.</title>
        <authorList>
            <person name="Rho A.M."/>
            <person name="Hwang C.Y."/>
        </authorList>
    </citation>
    <scope>NUCLEOTIDE SEQUENCE [LARGE SCALE GENOMIC DNA]</scope>
    <source>
        <strain evidence="15 16">HL-JVS1</strain>
    </source>
</reference>
<sequence>MYHRIAITGMGMVSPLGVGVAKNWSSAIQGKSGVGFISKFDTSDFPVKIAAEVSENIADYLPSKDTKHLDPFIQYALIAAQEALDCANLKDLSNVGVVVGSGQGGISNIEREYPKVMSGKFRRVTPFFIPSSVIGMASGIISAKYGFKGPSYGVSSACATSAHAIMDACKMIAVGEVDAVVTGGSEATITPLSLAGFVRLNALNVEVNNPLTASRPFDKTRSGFVSGEGAGILVLENMATAVRRGATIYGEIVGFGASSDANHITAPTADGQGQFQAMERAVHMAGIAPEQIGYINAHGTSTPLNDKVETIAIKRLFNGHAKELSISSTKSMTGHMLGAAGVAEAIFSILAINERKIPPTINLNQPDPDCDLEYTANRVREKSIDYAMSNSFGFGGTNASLLFGKVA</sequence>
<dbReference type="GO" id="GO:0004315">
    <property type="term" value="F:3-oxoacyl-[acyl-carrier-protein] synthase activity"/>
    <property type="evidence" value="ECO:0007669"/>
    <property type="project" value="UniProtKB-UniRule"/>
</dbReference>
<evidence type="ECO:0000313" key="15">
    <source>
        <dbReference type="EMBL" id="WMS88307.1"/>
    </source>
</evidence>
<dbReference type="KEGG" id="plei:Q9312_05160"/>
<comment type="pathway">
    <text evidence="1 11">Lipid metabolism; fatty acid biosynthesis.</text>
</comment>
<evidence type="ECO:0000256" key="12">
    <source>
        <dbReference type="PIRSR" id="PIRSR000447-1"/>
    </source>
</evidence>
<evidence type="ECO:0000256" key="13">
    <source>
        <dbReference type="RuleBase" id="RU003694"/>
    </source>
</evidence>
<evidence type="ECO:0000259" key="14">
    <source>
        <dbReference type="PROSITE" id="PS52004"/>
    </source>
</evidence>
<dbReference type="PROSITE" id="PS00606">
    <property type="entry name" value="KS3_1"/>
    <property type="match status" value="1"/>
</dbReference>
<evidence type="ECO:0000256" key="4">
    <source>
        <dbReference type="ARBA" id="ARBA00014657"/>
    </source>
</evidence>
<evidence type="ECO:0000256" key="7">
    <source>
        <dbReference type="ARBA" id="ARBA00022832"/>
    </source>
</evidence>
<dbReference type="RefSeq" id="WP_309203515.1">
    <property type="nucleotide sequence ID" value="NZ_CP133548.1"/>
</dbReference>
<evidence type="ECO:0000256" key="11">
    <source>
        <dbReference type="PIRNR" id="PIRNR000447"/>
    </source>
</evidence>
<dbReference type="Pfam" id="PF02801">
    <property type="entry name" value="Ketoacyl-synt_C"/>
    <property type="match status" value="1"/>
</dbReference>
<feature type="domain" description="Ketosynthase family 3 (KS3)" evidence="14">
    <location>
        <begin position="2"/>
        <end position="405"/>
    </location>
</feature>
<dbReference type="NCBIfam" id="TIGR03150">
    <property type="entry name" value="fabF"/>
    <property type="match status" value="1"/>
</dbReference>
<comment type="similarity">
    <text evidence="2 11 13">Belongs to the thiolase-like superfamily. Beta-ketoacyl-ACP synthases family.</text>
</comment>
<evidence type="ECO:0000256" key="2">
    <source>
        <dbReference type="ARBA" id="ARBA00008467"/>
    </source>
</evidence>
<evidence type="ECO:0000256" key="1">
    <source>
        <dbReference type="ARBA" id="ARBA00005194"/>
    </source>
</evidence>
<dbReference type="SMART" id="SM00825">
    <property type="entry name" value="PKS_KS"/>
    <property type="match status" value="1"/>
</dbReference>
<keyword evidence="16" id="KW-1185">Reference proteome</keyword>
<comment type="catalytic activity">
    <reaction evidence="11">
        <text>a fatty acyl-[ACP] + malonyl-[ACP] + H(+) = a 3-oxoacyl-[ACP] + holo-[ACP] + CO2</text>
        <dbReference type="Rhea" id="RHEA:22836"/>
        <dbReference type="Rhea" id="RHEA-COMP:9623"/>
        <dbReference type="Rhea" id="RHEA-COMP:9685"/>
        <dbReference type="Rhea" id="RHEA-COMP:9916"/>
        <dbReference type="Rhea" id="RHEA-COMP:14125"/>
        <dbReference type="ChEBI" id="CHEBI:15378"/>
        <dbReference type="ChEBI" id="CHEBI:16526"/>
        <dbReference type="ChEBI" id="CHEBI:64479"/>
        <dbReference type="ChEBI" id="CHEBI:78449"/>
        <dbReference type="ChEBI" id="CHEBI:78776"/>
        <dbReference type="ChEBI" id="CHEBI:138651"/>
    </reaction>
</comment>
<dbReference type="PANTHER" id="PTHR11712:SF336">
    <property type="entry name" value="3-OXOACYL-[ACYL-CARRIER-PROTEIN] SYNTHASE, MITOCHONDRIAL"/>
    <property type="match status" value="1"/>
</dbReference>
<gene>
    <name evidence="15" type="primary">fabF</name>
    <name evidence="15" type="ORF">Q9312_05160</name>
</gene>
<evidence type="ECO:0000256" key="9">
    <source>
        <dbReference type="ARBA" id="ARBA00023160"/>
    </source>
</evidence>
<dbReference type="FunFam" id="3.40.47.10:FF:000009">
    <property type="entry name" value="3-oxoacyl-[acyl-carrier-protein] synthase 2"/>
    <property type="match status" value="1"/>
</dbReference>
<dbReference type="Proteomes" id="UP001239782">
    <property type="component" value="Chromosome"/>
</dbReference>
<keyword evidence="6 11" id="KW-0808">Transferase</keyword>
<dbReference type="InterPro" id="IPR014031">
    <property type="entry name" value="Ketoacyl_synth_C"/>
</dbReference>
<comment type="catalytic activity">
    <reaction evidence="11">
        <text>(9Z)-hexadecenoyl-[ACP] + malonyl-[ACP] + H(+) = 3-oxo-(11Z)-octadecenoyl-[ACP] + holo-[ACP] + CO2</text>
        <dbReference type="Rhea" id="RHEA:55040"/>
        <dbReference type="Rhea" id="RHEA-COMP:9623"/>
        <dbReference type="Rhea" id="RHEA-COMP:9685"/>
        <dbReference type="Rhea" id="RHEA-COMP:10800"/>
        <dbReference type="Rhea" id="RHEA-COMP:14074"/>
        <dbReference type="ChEBI" id="CHEBI:15378"/>
        <dbReference type="ChEBI" id="CHEBI:16526"/>
        <dbReference type="ChEBI" id="CHEBI:64479"/>
        <dbReference type="ChEBI" id="CHEBI:78449"/>
        <dbReference type="ChEBI" id="CHEBI:83989"/>
        <dbReference type="ChEBI" id="CHEBI:138538"/>
        <dbReference type="EC" id="2.3.1.179"/>
    </reaction>
</comment>
<protein>
    <recommendedName>
        <fullName evidence="4 11">3-oxoacyl-[acyl-carrier-protein] synthase 2</fullName>
        <ecNumber evidence="3 11">2.3.1.179</ecNumber>
    </recommendedName>
</protein>
<dbReference type="PANTHER" id="PTHR11712">
    <property type="entry name" value="POLYKETIDE SYNTHASE-RELATED"/>
    <property type="match status" value="1"/>
</dbReference>
<dbReference type="InterPro" id="IPR017568">
    <property type="entry name" value="3-oxoacyl-ACP_synth-2"/>
</dbReference>
<name>A0AA51RVD6_9GAMM</name>
<dbReference type="InterPro" id="IPR000794">
    <property type="entry name" value="Beta-ketoacyl_synthase"/>
</dbReference>
<accession>A0AA51RVD6</accession>
<keyword evidence="5 11" id="KW-0444">Lipid biosynthesis</keyword>
<dbReference type="InterPro" id="IPR020841">
    <property type="entry name" value="PKS_Beta-ketoAc_synthase_dom"/>
</dbReference>
<keyword evidence="8" id="KW-0443">Lipid metabolism</keyword>
<evidence type="ECO:0000313" key="16">
    <source>
        <dbReference type="Proteomes" id="UP001239782"/>
    </source>
</evidence>
<dbReference type="NCBIfam" id="NF005589">
    <property type="entry name" value="PRK07314.1"/>
    <property type="match status" value="1"/>
</dbReference>
<evidence type="ECO:0000256" key="8">
    <source>
        <dbReference type="ARBA" id="ARBA00023098"/>
    </source>
</evidence>
<comment type="function">
    <text evidence="11">Involved in the type II fatty acid elongation cycle. Catalyzes the elongation of a wide range of acyl-ACP by the addition of two carbons from malonyl-ACP to an acyl acceptor. Can efficiently catalyze the conversion of palmitoleoyl-ACP (cis-hexadec-9-enoyl-ACP) to cis-vaccenoyl-ACP (cis-octadec-11-enoyl-ACP), an essential step in the thermal regulation of fatty acid composition.</text>
</comment>
<dbReference type="InterPro" id="IPR014030">
    <property type="entry name" value="Ketoacyl_synth_N"/>
</dbReference>
<keyword evidence="7" id="KW-0276">Fatty acid metabolism</keyword>
<dbReference type="PROSITE" id="PS52004">
    <property type="entry name" value="KS3_2"/>
    <property type="match status" value="1"/>
</dbReference>
<keyword evidence="10 11" id="KW-0012">Acyltransferase</keyword>
<dbReference type="EMBL" id="CP133548">
    <property type="protein sequence ID" value="WMS88307.1"/>
    <property type="molecule type" value="Genomic_DNA"/>
</dbReference>
<dbReference type="PIRSF" id="PIRSF000447">
    <property type="entry name" value="KAS_II"/>
    <property type="match status" value="1"/>
</dbReference>
<dbReference type="AlphaFoldDB" id="A0AA51RVD6"/>
<proteinExistence type="inferred from homology"/>
<evidence type="ECO:0000256" key="3">
    <source>
        <dbReference type="ARBA" id="ARBA00012356"/>
    </source>
</evidence>
<keyword evidence="9 11" id="KW-0275">Fatty acid biosynthesis</keyword>
<dbReference type="Pfam" id="PF00109">
    <property type="entry name" value="ketoacyl-synt"/>
    <property type="match status" value="1"/>
</dbReference>